<evidence type="ECO:0000256" key="5">
    <source>
        <dbReference type="ARBA" id="ARBA00023204"/>
    </source>
</evidence>
<protein>
    <submittedName>
        <fullName evidence="7">Molecular chaperone Hsp31 and glyoxalase 3</fullName>
    </submittedName>
</protein>
<reference evidence="7 8" key="1">
    <citation type="submission" date="2018-11" db="EMBL/GenBank/DDBJ databases">
        <title>Sequencing the genomes of 1000 actinobacteria strains.</title>
        <authorList>
            <person name="Klenk H.-P."/>
        </authorList>
    </citation>
    <scope>NUCLEOTIDE SEQUENCE [LARGE SCALE GENOMIC DNA]</scope>
    <source>
        <strain evidence="7 8">DSM 10546</strain>
    </source>
</reference>
<dbReference type="EMBL" id="RKHG01000001">
    <property type="protein sequence ID" value="ROR54435.1"/>
    <property type="molecule type" value="Genomic_DNA"/>
</dbReference>
<dbReference type="InterPro" id="IPR050325">
    <property type="entry name" value="Prot/Nucl_acid_deglycase"/>
</dbReference>
<feature type="domain" description="DJ-1/PfpI" evidence="6">
    <location>
        <begin position="73"/>
        <end position="209"/>
    </location>
</feature>
<dbReference type="SUPFAM" id="SSF52317">
    <property type="entry name" value="Class I glutamine amidotransferase-like"/>
    <property type="match status" value="1"/>
</dbReference>
<keyword evidence="3" id="KW-0378">Hydrolase</keyword>
<dbReference type="NCBIfam" id="NF003168">
    <property type="entry name" value="PRK04155.1"/>
    <property type="match status" value="1"/>
</dbReference>
<proteinExistence type="predicted"/>
<dbReference type="InterPro" id="IPR002818">
    <property type="entry name" value="DJ-1/PfpI"/>
</dbReference>
<comment type="caution">
    <text evidence="7">The sequence shown here is derived from an EMBL/GenBank/DDBJ whole genome shotgun (WGS) entry which is preliminary data.</text>
</comment>
<evidence type="ECO:0000256" key="4">
    <source>
        <dbReference type="ARBA" id="ARBA00023016"/>
    </source>
</evidence>
<dbReference type="PANTHER" id="PTHR48094:SF20">
    <property type="entry name" value="PROTEIN_NUCLEIC ACID DEGLYCASE 1"/>
    <property type="match status" value="1"/>
</dbReference>
<dbReference type="InterPro" id="IPR029062">
    <property type="entry name" value="Class_I_gatase-like"/>
</dbReference>
<dbReference type="Gene3D" id="3.40.50.880">
    <property type="match status" value="1"/>
</dbReference>
<gene>
    <name evidence="7" type="ORF">EDD41_1642</name>
</gene>
<keyword evidence="4" id="KW-0346">Stress response</keyword>
<sequence>MFDSKKPQPDTAEHDAWFPSEFSLAQYVPPMTDYEAAEPGTVASGPRKILMIATDERYLPVEGGQLFSTGNHPVETLLPVMHLVQAGYEVEVATPSGLMAKLELWAFPAKDQAVKDAYEALLPKLKAPKKLADVIAHELGAGSDYAAVFIPGGHGAMIGLPSDEQVGTVLRWALDNDRHIITLCHGPAALLAAGDAFAGYKIAVFPDSLDEGANVKIGYLPGKLTWALGERLKQRGVELVNDGMTGAVHADRLLLTGDSPLAANALGQLAVEKLRERV</sequence>
<evidence type="ECO:0000256" key="2">
    <source>
        <dbReference type="ARBA" id="ARBA00022763"/>
    </source>
</evidence>
<evidence type="ECO:0000313" key="7">
    <source>
        <dbReference type="EMBL" id="ROR54435.1"/>
    </source>
</evidence>
<dbReference type="GO" id="GO:0006281">
    <property type="term" value="P:DNA repair"/>
    <property type="evidence" value="ECO:0007669"/>
    <property type="project" value="UniProtKB-KW"/>
</dbReference>
<dbReference type="Proteomes" id="UP000275749">
    <property type="component" value="Unassembled WGS sequence"/>
</dbReference>
<dbReference type="GO" id="GO:0019243">
    <property type="term" value="P:methylglyoxal catabolic process to D-lactate via S-lactoyl-glutathione"/>
    <property type="evidence" value="ECO:0007669"/>
    <property type="project" value="TreeGrafter"/>
</dbReference>
<accession>A0A3N1ZU98</accession>
<dbReference type="InterPro" id="IPR017283">
    <property type="entry name" value="HchA"/>
</dbReference>
<keyword evidence="2" id="KW-0227">DNA damage</keyword>
<evidence type="ECO:0000259" key="6">
    <source>
        <dbReference type="Pfam" id="PF01965"/>
    </source>
</evidence>
<dbReference type="PANTHER" id="PTHR48094">
    <property type="entry name" value="PROTEIN/NUCLEIC ACID DEGLYCASE DJ-1-RELATED"/>
    <property type="match status" value="1"/>
</dbReference>
<evidence type="ECO:0000256" key="1">
    <source>
        <dbReference type="ARBA" id="ARBA00022490"/>
    </source>
</evidence>
<dbReference type="GO" id="GO:0005737">
    <property type="term" value="C:cytoplasm"/>
    <property type="evidence" value="ECO:0007669"/>
    <property type="project" value="TreeGrafter"/>
</dbReference>
<dbReference type="AlphaFoldDB" id="A0A3N1ZU98"/>
<keyword evidence="5" id="KW-0234">DNA repair</keyword>
<evidence type="ECO:0000313" key="8">
    <source>
        <dbReference type="Proteomes" id="UP000275749"/>
    </source>
</evidence>
<dbReference type="GO" id="GO:0019172">
    <property type="term" value="F:glyoxalase III activity"/>
    <property type="evidence" value="ECO:0007669"/>
    <property type="project" value="TreeGrafter"/>
</dbReference>
<name>A0A3N1ZU98_9ACTN</name>
<dbReference type="Pfam" id="PF01965">
    <property type="entry name" value="DJ-1_PfpI"/>
    <property type="match status" value="1"/>
</dbReference>
<dbReference type="RefSeq" id="WP_123575542.1">
    <property type="nucleotide sequence ID" value="NZ_RKHG01000001.1"/>
</dbReference>
<evidence type="ECO:0000256" key="3">
    <source>
        <dbReference type="ARBA" id="ARBA00022801"/>
    </source>
</evidence>
<dbReference type="GO" id="GO:0036524">
    <property type="term" value="F:protein deglycase activity"/>
    <property type="evidence" value="ECO:0007669"/>
    <property type="project" value="InterPro"/>
</dbReference>
<keyword evidence="1" id="KW-0963">Cytoplasm</keyword>
<dbReference type="PIRSF" id="PIRSF037798">
    <property type="entry name" value="Chaperone_HchA"/>
    <property type="match status" value="1"/>
</dbReference>
<organism evidence="7 8">
    <name type="scientific">Luteococcus japonicus</name>
    <dbReference type="NCBI Taxonomy" id="33984"/>
    <lineage>
        <taxon>Bacteria</taxon>
        <taxon>Bacillati</taxon>
        <taxon>Actinomycetota</taxon>
        <taxon>Actinomycetes</taxon>
        <taxon>Propionibacteriales</taxon>
        <taxon>Propionibacteriaceae</taxon>
        <taxon>Luteococcus</taxon>
    </lineage>
</organism>